<evidence type="ECO:0000313" key="2">
    <source>
        <dbReference type="Proteomes" id="UP001207408"/>
    </source>
</evidence>
<dbReference type="Proteomes" id="UP001207408">
    <property type="component" value="Unassembled WGS sequence"/>
</dbReference>
<gene>
    <name evidence="1" type="ORF">OM074_18995</name>
</gene>
<sequence length="277" mass="31703">MQQNLKKALIASIILFTSISSFGQYSKRSKIFEGLKIQPKIGFNMFYGDLVSEKRTKYTLGVAAEKELSWFYNARVDLNFGSMQGTQILPTSNLTYAYFDNYFTHLNVGMSFRPLDLALGLFKQRRFNPYIIGQLGAMYHSTTEYYGDGAGAEHPDGSIWREVSTVTPTFSMGGGVNIYFKSRISFNVEFIGSYAFGDKIDGHDVWYAGDGSEVQTDGNDFFYVGTVGVSYLFNDSQWKNSPKYNRKAYLRTRSLYKVSTKKYKRPKQGKSKRYKRY</sequence>
<proteinExistence type="predicted"/>
<reference evidence="1" key="1">
    <citation type="submission" date="2022-10" db="EMBL/GenBank/DDBJ databases">
        <authorList>
            <person name="Yu W.X."/>
        </authorList>
    </citation>
    <scope>NUCLEOTIDE SEQUENCE</scope>
    <source>
        <strain evidence="1">D04</strain>
    </source>
</reference>
<evidence type="ECO:0000313" key="1">
    <source>
        <dbReference type="EMBL" id="MCW3807723.1"/>
    </source>
</evidence>
<accession>A0AAE3MGU0</accession>
<comment type="caution">
    <text evidence="1">The sequence shown here is derived from an EMBL/GenBank/DDBJ whole genome shotgun (WGS) entry which is preliminary data.</text>
</comment>
<dbReference type="AlphaFoldDB" id="A0AAE3MGU0"/>
<dbReference type="RefSeq" id="WP_301202174.1">
    <property type="nucleotide sequence ID" value="NZ_JAPDPI010000057.1"/>
</dbReference>
<organism evidence="1 2">
    <name type="scientific">Plebeiibacterium marinum</name>
    <dbReference type="NCBI Taxonomy" id="2992111"/>
    <lineage>
        <taxon>Bacteria</taxon>
        <taxon>Pseudomonadati</taxon>
        <taxon>Bacteroidota</taxon>
        <taxon>Bacteroidia</taxon>
        <taxon>Marinilabiliales</taxon>
        <taxon>Marinilabiliaceae</taxon>
        <taxon>Plebeiibacterium</taxon>
    </lineage>
</organism>
<dbReference type="EMBL" id="JAPDPI010000057">
    <property type="protein sequence ID" value="MCW3807723.1"/>
    <property type="molecule type" value="Genomic_DNA"/>
</dbReference>
<name>A0AAE3MGU0_9BACT</name>
<keyword evidence="2" id="KW-1185">Reference proteome</keyword>
<protein>
    <submittedName>
        <fullName evidence="1">Uncharacterized protein</fullName>
    </submittedName>
</protein>